<accession>A0A238Z4K7</accession>
<organism evidence="7 8">
    <name type="scientific">Haloechinothrix alba</name>
    <dbReference type="NCBI Taxonomy" id="664784"/>
    <lineage>
        <taxon>Bacteria</taxon>
        <taxon>Bacillati</taxon>
        <taxon>Actinomycetota</taxon>
        <taxon>Actinomycetes</taxon>
        <taxon>Pseudonocardiales</taxon>
        <taxon>Pseudonocardiaceae</taxon>
        <taxon>Haloechinothrix</taxon>
    </lineage>
</organism>
<dbReference type="SUPFAM" id="SSF52283">
    <property type="entry name" value="Formate/glycerate dehydrogenase catalytic domain-like"/>
    <property type="match status" value="1"/>
</dbReference>
<evidence type="ECO:0000256" key="2">
    <source>
        <dbReference type="ARBA" id="ARBA00023002"/>
    </source>
</evidence>
<keyword evidence="3" id="KW-0520">NAD</keyword>
<dbReference type="Gene3D" id="3.40.50.720">
    <property type="entry name" value="NAD(P)-binding Rossmann-like Domain"/>
    <property type="match status" value="2"/>
</dbReference>
<sequence>MHILLADALPEAHVRGLTERGHRVSYEPELATEGLAGRMPGTEVLVVRSTRVTAPVLEEADSLRAIIRAGSGTNTIDTAAATRTGVAVCNVPGRNAVAVAELTFGLLLALDRSIPDNVSDLRAGHWDKARYARARGIAGRKIGVVGLGEIGLAFAERAAAFGAEVFAVGKAGRSRQTAERIEATGIRLVADLPTLAEMCDVLSLHVPAGESTRGLVNSELLERVRPGTIVLNTARPEVIDEDALLEAMDRKGIRAGVDVFAGEPQHSTGTIDSRLARHPNVYGTHHIGASTEQAQHAIAEEVLSMIDSLEGGTILHCVNPEAVTAVPMRSDHAAAVS</sequence>
<name>A0A238Z4K7_9PSEU</name>
<feature type="domain" description="D-isomer specific 2-hydroxyacid dehydrogenase NAD-binding" evidence="6">
    <location>
        <begin position="104"/>
        <end position="288"/>
    </location>
</feature>
<evidence type="ECO:0000256" key="3">
    <source>
        <dbReference type="ARBA" id="ARBA00023027"/>
    </source>
</evidence>
<comment type="similarity">
    <text evidence="1 4">Belongs to the D-isomer specific 2-hydroxyacid dehydrogenase family.</text>
</comment>
<dbReference type="OrthoDB" id="9793626at2"/>
<dbReference type="Pfam" id="PF02826">
    <property type="entry name" value="2-Hacid_dh_C"/>
    <property type="match status" value="1"/>
</dbReference>
<evidence type="ECO:0000256" key="1">
    <source>
        <dbReference type="ARBA" id="ARBA00005854"/>
    </source>
</evidence>
<dbReference type="InterPro" id="IPR006140">
    <property type="entry name" value="D-isomer_DH_NAD-bd"/>
</dbReference>
<dbReference type="PANTHER" id="PTHR42789:SF1">
    <property type="entry name" value="D-ISOMER SPECIFIC 2-HYDROXYACID DEHYDROGENASE FAMILY PROTEIN (AFU_ORTHOLOGUE AFUA_6G10090)"/>
    <property type="match status" value="1"/>
</dbReference>
<dbReference type="InterPro" id="IPR036291">
    <property type="entry name" value="NAD(P)-bd_dom_sf"/>
</dbReference>
<dbReference type="GO" id="GO:0051287">
    <property type="term" value="F:NAD binding"/>
    <property type="evidence" value="ECO:0007669"/>
    <property type="project" value="InterPro"/>
</dbReference>
<keyword evidence="2 4" id="KW-0560">Oxidoreductase</keyword>
<evidence type="ECO:0000259" key="6">
    <source>
        <dbReference type="Pfam" id="PF02826"/>
    </source>
</evidence>
<feature type="domain" description="D-isomer specific 2-hydroxyacid dehydrogenase catalytic" evidence="5">
    <location>
        <begin position="3"/>
        <end position="319"/>
    </location>
</feature>
<dbReference type="Pfam" id="PF00389">
    <property type="entry name" value="2-Hacid_dh"/>
    <property type="match status" value="1"/>
</dbReference>
<reference evidence="7 8" key="1">
    <citation type="submission" date="2017-06" db="EMBL/GenBank/DDBJ databases">
        <authorList>
            <person name="Kim H.J."/>
            <person name="Triplett B.A."/>
        </authorList>
    </citation>
    <scope>NUCLEOTIDE SEQUENCE [LARGE SCALE GENOMIC DNA]</scope>
    <source>
        <strain evidence="7 8">DSM 45207</strain>
    </source>
</reference>
<evidence type="ECO:0000313" key="7">
    <source>
        <dbReference type="EMBL" id="SNR78365.1"/>
    </source>
</evidence>
<dbReference type="PROSITE" id="PS00671">
    <property type="entry name" value="D_2_HYDROXYACID_DH_3"/>
    <property type="match status" value="1"/>
</dbReference>
<dbReference type="GO" id="GO:0016616">
    <property type="term" value="F:oxidoreductase activity, acting on the CH-OH group of donors, NAD or NADP as acceptor"/>
    <property type="evidence" value="ECO:0007669"/>
    <property type="project" value="InterPro"/>
</dbReference>
<evidence type="ECO:0000259" key="5">
    <source>
        <dbReference type="Pfam" id="PF00389"/>
    </source>
</evidence>
<dbReference type="PANTHER" id="PTHR42789">
    <property type="entry name" value="D-ISOMER SPECIFIC 2-HYDROXYACID DEHYDROGENASE FAMILY PROTEIN (AFU_ORTHOLOGUE AFUA_6G10090)"/>
    <property type="match status" value="1"/>
</dbReference>
<gene>
    <name evidence="7" type="ORF">SAMN06265360_11939</name>
</gene>
<dbReference type="InterPro" id="IPR029753">
    <property type="entry name" value="D-isomer_DH_CS"/>
</dbReference>
<dbReference type="Proteomes" id="UP000198348">
    <property type="component" value="Unassembled WGS sequence"/>
</dbReference>
<dbReference type="AlphaFoldDB" id="A0A238Z4K7"/>
<evidence type="ECO:0000256" key="4">
    <source>
        <dbReference type="RuleBase" id="RU003719"/>
    </source>
</evidence>
<dbReference type="RefSeq" id="WP_089302723.1">
    <property type="nucleotide sequence ID" value="NZ_FZNW01000019.1"/>
</dbReference>
<dbReference type="EMBL" id="FZNW01000019">
    <property type="protein sequence ID" value="SNR78365.1"/>
    <property type="molecule type" value="Genomic_DNA"/>
</dbReference>
<protein>
    <submittedName>
        <fullName evidence="7">D-3-phosphoglycerate dehydrogenase</fullName>
    </submittedName>
</protein>
<proteinExistence type="inferred from homology"/>
<dbReference type="InterPro" id="IPR050857">
    <property type="entry name" value="D-2-hydroxyacid_DH"/>
</dbReference>
<dbReference type="SUPFAM" id="SSF51735">
    <property type="entry name" value="NAD(P)-binding Rossmann-fold domains"/>
    <property type="match status" value="1"/>
</dbReference>
<keyword evidence="8" id="KW-1185">Reference proteome</keyword>
<evidence type="ECO:0000313" key="8">
    <source>
        <dbReference type="Proteomes" id="UP000198348"/>
    </source>
</evidence>
<dbReference type="InterPro" id="IPR006139">
    <property type="entry name" value="D-isomer_2_OHA_DH_cat_dom"/>
</dbReference>